<organism evidence="2 3">
    <name type="scientific">Photinus pyralis</name>
    <name type="common">Common eastern firefly</name>
    <name type="synonym">Lampyris pyralis</name>
    <dbReference type="NCBI Taxonomy" id="7054"/>
    <lineage>
        <taxon>Eukaryota</taxon>
        <taxon>Metazoa</taxon>
        <taxon>Ecdysozoa</taxon>
        <taxon>Arthropoda</taxon>
        <taxon>Hexapoda</taxon>
        <taxon>Insecta</taxon>
        <taxon>Pterygota</taxon>
        <taxon>Neoptera</taxon>
        <taxon>Endopterygota</taxon>
        <taxon>Coleoptera</taxon>
        <taxon>Polyphaga</taxon>
        <taxon>Elateriformia</taxon>
        <taxon>Elateroidea</taxon>
        <taxon>Lampyridae</taxon>
        <taxon>Lampyrinae</taxon>
        <taxon>Photinus</taxon>
    </lineage>
</organism>
<name>A0A5N4A9V4_PHOPY</name>
<dbReference type="EMBL" id="VVIM01000009">
    <property type="protein sequence ID" value="KAB0794105.1"/>
    <property type="molecule type" value="Genomic_DNA"/>
</dbReference>
<comment type="caution">
    <text evidence="2">The sequence shown here is derived from an EMBL/GenBank/DDBJ whole genome shotgun (WGS) entry which is preliminary data.</text>
</comment>
<protein>
    <submittedName>
        <fullName evidence="2">Uncharacterized protein</fullName>
    </submittedName>
</protein>
<sequence length="202" mass="23521">MSYAPFTIFMRFYLTYTLTTALSLFNSKCEEESAKILHGFVLGDNDLLQNLLEIAQFELGAQIKRPSFLLYSPLCLVSSQLCFVRVNEEEEQRSKRSAIAMSEGEPLSSFLFTLNFCSLPFYPSTIHSYFIPSRCLFTSFPYSSCVILQSPILPIRYVHLLRVTVKENKYFGEKHMWFRVVPRLVHPIKICVHLLRRLQRTL</sequence>
<dbReference type="AlphaFoldDB" id="A0A5N4A9V4"/>
<evidence type="ECO:0000313" key="2">
    <source>
        <dbReference type="EMBL" id="KAB0794105.1"/>
    </source>
</evidence>
<feature type="signal peptide" evidence="1">
    <location>
        <begin position="1"/>
        <end position="21"/>
    </location>
</feature>
<keyword evidence="1" id="KW-0732">Signal</keyword>
<proteinExistence type="predicted"/>
<reference evidence="2 3" key="1">
    <citation type="journal article" date="2018" name="Elife">
        <title>Firefly genomes illuminate parallel origins of bioluminescence in beetles.</title>
        <authorList>
            <person name="Fallon T.R."/>
            <person name="Lower S.E."/>
            <person name="Chang C.H."/>
            <person name="Bessho-Uehara M."/>
            <person name="Martin G.J."/>
            <person name="Bewick A.J."/>
            <person name="Behringer M."/>
            <person name="Debat H.J."/>
            <person name="Wong I."/>
            <person name="Day J.C."/>
            <person name="Suvorov A."/>
            <person name="Silva C.J."/>
            <person name="Stanger-Hall K.F."/>
            <person name="Hall D.W."/>
            <person name="Schmitz R.J."/>
            <person name="Nelson D.R."/>
            <person name="Lewis S.M."/>
            <person name="Shigenobu S."/>
            <person name="Bybee S.M."/>
            <person name="Larracuente A.M."/>
            <person name="Oba Y."/>
            <person name="Weng J.K."/>
        </authorList>
    </citation>
    <scope>NUCLEOTIDE SEQUENCE [LARGE SCALE GENOMIC DNA]</scope>
    <source>
        <strain evidence="2">1611_PpyrPB1</strain>
        <tissue evidence="2">Whole body</tissue>
    </source>
</reference>
<evidence type="ECO:0000256" key="1">
    <source>
        <dbReference type="SAM" id="SignalP"/>
    </source>
</evidence>
<feature type="chain" id="PRO_5024294905" evidence="1">
    <location>
        <begin position="22"/>
        <end position="202"/>
    </location>
</feature>
<dbReference type="InParanoid" id="A0A5N4A9V4"/>
<keyword evidence="3" id="KW-1185">Reference proteome</keyword>
<accession>A0A5N4A9V4</accession>
<dbReference type="Proteomes" id="UP000327044">
    <property type="component" value="Unassembled WGS sequence"/>
</dbReference>
<gene>
    <name evidence="2" type="ORF">PPYR_13725</name>
</gene>
<evidence type="ECO:0000313" key="3">
    <source>
        <dbReference type="Proteomes" id="UP000327044"/>
    </source>
</evidence>